<keyword evidence="4" id="KW-1185">Reference proteome</keyword>
<evidence type="ECO:0000313" key="1">
    <source>
        <dbReference type="EMBL" id="MDQ0546361.1"/>
    </source>
</evidence>
<sequence length="80" mass="8679">MAARAMTQPVCRHPEADRSAAILERIADTLHLPVDAFFPDERAPGETVAQAADLVTAFMAIETVAARRTCLAFVRAMARP</sequence>
<name>A0AAJ1TSI8_9HYPH</name>
<dbReference type="Proteomes" id="UP001432995">
    <property type="component" value="Unassembled WGS sequence"/>
</dbReference>
<reference evidence="1" key="1">
    <citation type="submission" date="2023-07" db="EMBL/GenBank/DDBJ databases">
        <title>Genomic Encyclopedia of Type Strains, Phase IV (KMG-IV): sequencing the most valuable type-strain genomes for metagenomic binning, comparative biology and taxonomic classification.</title>
        <authorList>
            <person name="Goeker M."/>
        </authorList>
    </citation>
    <scope>NUCLEOTIDE SEQUENCE</scope>
    <source>
        <strain evidence="1">DSM 19569</strain>
    </source>
</reference>
<protein>
    <submittedName>
        <fullName evidence="1">Uncharacterized protein</fullName>
    </submittedName>
</protein>
<accession>A0AAJ1TSI8</accession>
<dbReference type="GeneID" id="90834160"/>
<organism evidence="1 3">
    <name type="scientific">Methylobacterium brachiatum</name>
    <dbReference type="NCBI Taxonomy" id="269660"/>
    <lineage>
        <taxon>Bacteria</taxon>
        <taxon>Pseudomonadati</taxon>
        <taxon>Pseudomonadota</taxon>
        <taxon>Alphaproteobacteria</taxon>
        <taxon>Hyphomicrobiales</taxon>
        <taxon>Methylobacteriaceae</taxon>
        <taxon>Methylobacterium</taxon>
    </lineage>
</organism>
<reference evidence="2" key="2">
    <citation type="submission" date="2024-06" db="EMBL/GenBank/DDBJ databases">
        <authorList>
            <person name="Campbell A.G."/>
        </authorList>
    </citation>
    <scope>NUCLEOTIDE SEQUENCE</scope>
    <source>
        <strain evidence="2">EM17</strain>
    </source>
</reference>
<evidence type="ECO:0000313" key="2">
    <source>
        <dbReference type="EMBL" id="MER2289756.1"/>
    </source>
</evidence>
<comment type="caution">
    <text evidence="1">The sequence shown here is derived from an EMBL/GenBank/DDBJ whole genome shotgun (WGS) entry which is preliminary data.</text>
</comment>
<dbReference type="RefSeq" id="WP_091863969.1">
    <property type="nucleotide sequence ID" value="NZ_CP033231.1"/>
</dbReference>
<dbReference type="EMBL" id="JAUSWL010000013">
    <property type="protein sequence ID" value="MDQ0546361.1"/>
    <property type="molecule type" value="Genomic_DNA"/>
</dbReference>
<dbReference type="Proteomes" id="UP001223420">
    <property type="component" value="Unassembled WGS sequence"/>
</dbReference>
<gene>
    <name evidence="2" type="ORF">ABS770_15920</name>
    <name evidence="1" type="ORF">QO001_005312</name>
</gene>
<dbReference type="EMBL" id="JBELQD010000016">
    <property type="protein sequence ID" value="MER2289756.1"/>
    <property type="molecule type" value="Genomic_DNA"/>
</dbReference>
<proteinExistence type="predicted"/>
<evidence type="ECO:0000313" key="4">
    <source>
        <dbReference type="Proteomes" id="UP001432995"/>
    </source>
</evidence>
<evidence type="ECO:0000313" key="3">
    <source>
        <dbReference type="Proteomes" id="UP001223420"/>
    </source>
</evidence>
<dbReference type="AlphaFoldDB" id="A0AAJ1TSI8"/>